<dbReference type="Proteomes" id="UP001058120">
    <property type="component" value="Chromosome"/>
</dbReference>
<dbReference type="EMBL" id="CP065938">
    <property type="protein sequence ID" value="UWX05906.1"/>
    <property type="molecule type" value="Genomic_DNA"/>
</dbReference>
<keyword evidence="16" id="KW-1185">Reference proteome</keyword>
<evidence type="ECO:0000256" key="9">
    <source>
        <dbReference type="ARBA" id="ARBA00022842"/>
    </source>
</evidence>
<evidence type="ECO:0000256" key="1">
    <source>
        <dbReference type="ARBA" id="ARBA00008142"/>
    </source>
</evidence>
<evidence type="ECO:0000313" key="15">
    <source>
        <dbReference type="EMBL" id="UWX05906.1"/>
    </source>
</evidence>
<keyword evidence="9" id="KW-0460">Magnesium</keyword>
<feature type="binding site" evidence="11">
    <location>
        <position position="112"/>
    </location>
    <ligand>
        <name>ATP</name>
        <dbReference type="ChEBI" id="CHEBI:30616"/>
    </ligand>
</feature>
<evidence type="ECO:0000313" key="16">
    <source>
        <dbReference type="Proteomes" id="UP001058120"/>
    </source>
</evidence>
<evidence type="ECO:0000259" key="14">
    <source>
        <dbReference type="SMART" id="SM00562"/>
    </source>
</evidence>
<proteinExistence type="inferred from homology"/>
<dbReference type="Gene3D" id="3.30.70.141">
    <property type="entry name" value="Nucleoside diphosphate kinase-like domain"/>
    <property type="match status" value="1"/>
</dbReference>
<dbReference type="PANTHER" id="PTHR46161">
    <property type="entry name" value="NUCLEOSIDE DIPHOSPHATE KINASE"/>
    <property type="match status" value="1"/>
</dbReference>
<evidence type="ECO:0000256" key="13">
    <source>
        <dbReference type="RuleBase" id="RU004013"/>
    </source>
</evidence>
<dbReference type="EC" id="2.7.4.6" evidence="13"/>
<reference evidence="15" key="1">
    <citation type="submission" date="2020-12" db="EMBL/GenBank/DDBJ databases">
        <title>Taurinivorans muris gen. nov., sp. nov., fundamental and realized metabolic niche of a ubiquitous sulfidogenic bacterium in the murine intestine.</title>
        <authorList>
            <person name="Ye H."/>
            <person name="Hanson B.T."/>
            <person name="Loy A."/>
        </authorList>
    </citation>
    <scope>NUCLEOTIDE SEQUENCE</scope>
    <source>
        <strain evidence="15">LT0009</strain>
    </source>
</reference>
<keyword evidence="5" id="KW-0479">Metal-binding</keyword>
<gene>
    <name evidence="15" type="primary">ndk</name>
    <name evidence="15" type="ORF">JBF11_00830</name>
</gene>
<feature type="binding site" evidence="11">
    <location>
        <position position="85"/>
    </location>
    <ligand>
        <name>ATP</name>
        <dbReference type="ChEBI" id="CHEBI:30616"/>
    </ligand>
</feature>
<dbReference type="GO" id="GO:0004550">
    <property type="term" value="F:nucleoside diphosphate kinase activity"/>
    <property type="evidence" value="ECO:0007669"/>
    <property type="project" value="UniProtKB-EC"/>
</dbReference>
<feature type="active site" description="Pros-phosphohistidine intermediate" evidence="11">
    <location>
        <position position="115"/>
    </location>
</feature>
<evidence type="ECO:0000256" key="2">
    <source>
        <dbReference type="ARBA" id="ARBA00022490"/>
    </source>
</evidence>
<keyword evidence="10" id="KW-0546">Nucleotide metabolism</keyword>
<feature type="domain" description="Nucleoside diphosphate kinase-like" evidence="14">
    <location>
        <begin position="1"/>
        <end position="138"/>
    </location>
</feature>
<dbReference type="PROSITE" id="PS51374">
    <property type="entry name" value="NDPK_LIKE"/>
    <property type="match status" value="1"/>
</dbReference>
<evidence type="ECO:0000256" key="12">
    <source>
        <dbReference type="RuleBase" id="RU004011"/>
    </source>
</evidence>
<dbReference type="SUPFAM" id="SSF54919">
    <property type="entry name" value="Nucleoside diphosphate kinase, NDK"/>
    <property type="match status" value="1"/>
</dbReference>
<dbReference type="Pfam" id="PF00334">
    <property type="entry name" value="NDK"/>
    <property type="match status" value="1"/>
</dbReference>
<evidence type="ECO:0000256" key="5">
    <source>
        <dbReference type="ARBA" id="ARBA00022723"/>
    </source>
</evidence>
<dbReference type="RefSeq" id="WP_334315499.1">
    <property type="nucleotide sequence ID" value="NZ_CP065938.1"/>
</dbReference>
<evidence type="ECO:0000256" key="6">
    <source>
        <dbReference type="ARBA" id="ARBA00022741"/>
    </source>
</evidence>
<keyword evidence="3" id="KW-0597">Phosphoprotein</keyword>
<dbReference type="InterPro" id="IPR023005">
    <property type="entry name" value="Nucleoside_diP_kinase_AS"/>
</dbReference>
<sequence>MQYSFGIIKPDAMKKKLYGKILDDIANAGFKLIGLKLFHLTEEKAKNFYAMHADKPFFNELIRYMCLSPVLCFVVQKENAIFDFRELTGNTDPKKAEENTLRFKYGESISANALHASDSEESFDREWRFFFTQEELFFY</sequence>
<keyword evidence="4 13" id="KW-0808">Transferase</keyword>
<dbReference type="PANTHER" id="PTHR46161:SF3">
    <property type="entry name" value="NUCLEOSIDE DIPHOSPHATE KINASE DDB_G0292928-RELATED"/>
    <property type="match status" value="1"/>
</dbReference>
<comment type="similarity">
    <text evidence="1 11 12">Belongs to the NDK family.</text>
</comment>
<dbReference type="InterPro" id="IPR036850">
    <property type="entry name" value="NDK-like_dom_sf"/>
</dbReference>
<evidence type="ECO:0000256" key="4">
    <source>
        <dbReference type="ARBA" id="ARBA00022679"/>
    </source>
</evidence>
<evidence type="ECO:0000256" key="3">
    <source>
        <dbReference type="ARBA" id="ARBA00022553"/>
    </source>
</evidence>
<dbReference type="NCBIfam" id="NF001908">
    <property type="entry name" value="PRK00668.1"/>
    <property type="match status" value="1"/>
</dbReference>
<organism evidence="15 16">
    <name type="scientific">Taurinivorans muris</name>
    <dbReference type="NCBI Taxonomy" id="2787751"/>
    <lineage>
        <taxon>Bacteria</taxon>
        <taxon>Pseudomonadati</taxon>
        <taxon>Thermodesulfobacteriota</taxon>
        <taxon>Desulfovibrionia</taxon>
        <taxon>Desulfovibrionales</taxon>
        <taxon>Desulfovibrionaceae</taxon>
        <taxon>Taurinivorans</taxon>
    </lineage>
</organism>
<keyword evidence="7 13" id="KW-0418">Kinase</keyword>
<dbReference type="CDD" id="cd04413">
    <property type="entry name" value="NDPk_I"/>
    <property type="match status" value="1"/>
</dbReference>
<dbReference type="SMART" id="SM00562">
    <property type="entry name" value="NDK"/>
    <property type="match status" value="1"/>
</dbReference>
<name>A0ABY5Y1F8_9BACT</name>
<evidence type="ECO:0000256" key="10">
    <source>
        <dbReference type="ARBA" id="ARBA00023080"/>
    </source>
</evidence>
<comment type="catalytic activity">
    <reaction evidence="13">
        <text>a 2'-deoxyribonucleoside 5'-diphosphate + ATP = a 2'-deoxyribonucleoside 5'-triphosphate + ADP</text>
        <dbReference type="Rhea" id="RHEA:44640"/>
        <dbReference type="ChEBI" id="CHEBI:30616"/>
        <dbReference type="ChEBI" id="CHEBI:61560"/>
        <dbReference type="ChEBI" id="CHEBI:73316"/>
        <dbReference type="ChEBI" id="CHEBI:456216"/>
        <dbReference type="EC" id="2.7.4.6"/>
    </reaction>
</comment>
<protein>
    <recommendedName>
        <fullName evidence="13">Nucleoside diphosphate kinase</fullName>
        <ecNumber evidence="13">2.7.4.6</ecNumber>
    </recommendedName>
</protein>
<evidence type="ECO:0000256" key="8">
    <source>
        <dbReference type="ARBA" id="ARBA00022840"/>
    </source>
</evidence>
<keyword evidence="2" id="KW-0963">Cytoplasm</keyword>
<feature type="binding site" evidence="11">
    <location>
        <position position="91"/>
    </location>
    <ligand>
        <name>ATP</name>
        <dbReference type="ChEBI" id="CHEBI:30616"/>
    </ligand>
</feature>
<dbReference type="PRINTS" id="PR01243">
    <property type="entry name" value="NUCDPKINASE"/>
</dbReference>
<dbReference type="InterPro" id="IPR001564">
    <property type="entry name" value="Nucleoside_diP_kinase"/>
</dbReference>
<accession>A0ABY5Y1F8</accession>
<keyword evidence="6 13" id="KW-0547">Nucleotide-binding</keyword>
<feature type="binding site" evidence="11">
    <location>
        <position position="57"/>
    </location>
    <ligand>
        <name>ATP</name>
        <dbReference type="ChEBI" id="CHEBI:30616"/>
    </ligand>
</feature>
<dbReference type="InterPro" id="IPR034907">
    <property type="entry name" value="NDK-like_dom"/>
</dbReference>
<evidence type="ECO:0000256" key="11">
    <source>
        <dbReference type="PROSITE-ProRule" id="PRU00706"/>
    </source>
</evidence>
<feature type="binding site" evidence="11">
    <location>
        <position position="9"/>
    </location>
    <ligand>
        <name>ATP</name>
        <dbReference type="ChEBI" id="CHEBI:30616"/>
    </ligand>
</feature>
<dbReference type="PROSITE" id="PS00469">
    <property type="entry name" value="NDPK"/>
    <property type="match status" value="1"/>
</dbReference>
<evidence type="ECO:0000256" key="7">
    <source>
        <dbReference type="ARBA" id="ARBA00022777"/>
    </source>
</evidence>
<keyword evidence="8 13" id="KW-0067">ATP-binding</keyword>
<feature type="binding site" evidence="11">
    <location>
        <position position="102"/>
    </location>
    <ligand>
        <name>ATP</name>
        <dbReference type="ChEBI" id="CHEBI:30616"/>
    </ligand>
</feature>